<accession>A0ABT9W5H8</accession>
<dbReference type="SUPFAM" id="SSF46785">
    <property type="entry name" value="Winged helix' DNA-binding domain"/>
    <property type="match status" value="1"/>
</dbReference>
<dbReference type="Proteomes" id="UP001235840">
    <property type="component" value="Unassembled WGS sequence"/>
</dbReference>
<name>A0ABT9W5H8_9BACI</name>
<evidence type="ECO:0000313" key="2">
    <source>
        <dbReference type="EMBL" id="MDQ0168507.1"/>
    </source>
</evidence>
<dbReference type="GO" id="GO:0003677">
    <property type="term" value="F:DNA binding"/>
    <property type="evidence" value="ECO:0007669"/>
    <property type="project" value="UniProtKB-KW"/>
</dbReference>
<evidence type="ECO:0000313" key="3">
    <source>
        <dbReference type="Proteomes" id="UP001235840"/>
    </source>
</evidence>
<dbReference type="InterPro" id="IPR036388">
    <property type="entry name" value="WH-like_DNA-bd_sf"/>
</dbReference>
<keyword evidence="1 2" id="KW-0238">DNA-binding</keyword>
<keyword evidence="3" id="KW-1185">Reference proteome</keyword>
<reference evidence="2 3" key="1">
    <citation type="submission" date="2023-07" db="EMBL/GenBank/DDBJ databases">
        <title>Genomic Encyclopedia of Type Strains, Phase IV (KMG-IV): sequencing the most valuable type-strain genomes for metagenomic binning, comparative biology and taxonomic classification.</title>
        <authorList>
            <person name="Goeker M."/>
        </authorList>
    </citation>
    <scope>NUCLEOTIDE SEQUENCE [LARGE SCALE GENOMIC DNA]</scope>
    <source>
        <strain evidence="2 3">DSM 12751</strain>
    </source>
</reference>
<dbReference type="Gene3D" id="1.10.10.10">
    <property type="entry name" value="Winged helix-like DNA-binding domain superfamily/Winged helix DNA-binding domain"/>
    <property type="match status" value="1"/>
</dbReference>
<dbReference type="Pfam" id="PF12840">
    <property type="entry name" value="HTH_20"/>
    <property type="match status" value="1"/>
</dbReference>
<proteinExistence type="predicted"/>
<dbReference type="CDD" id="cd00090">
    <property type="entry name" value="HTH_ARSR"/>
    <property type="match status" value="1"/>
</dbReference>
<dbReference type="InterPro" id="IPR011991">
    <property type="entry name" value="ArsR-like_HTH"/>
</dbReference>
<protein>
    <submittedName>
        <fullName evidence="2">DNA-binding transcriptional ArsR family regulator</fullName>
    </submittedName>
</protein>
<sequence>MSKKKIQDIELAKILFDERKRRIMDVAKTEPITVAQMAEMLEEKPSRLYYHVNKLEDAGLLELKDTKQHGNLIEKYYQSVRNETMELDDILMKEHSGELIQLIRQVISPGMKLLEEQMKNRPDIEKPVQMNISYKKQTIRDWVQSMEKLETAFADRQTDSNLEEKLKKYAAENVDKESNFAYVILSYRIEDTDAAIIPDVEDVPAVSVDKKDTE</sequence>
<organism evidence="2 3">
    <name type="scientific">Caldalkalibacillus horti</name>
    <dbReference type="NCBI Taxonomy" id="77523"/>
    <lineage>
        <taxon>Bacteria</taxon>
        <taxon>Bacillati</taxon>
        <taxon>Bacillota</taxon>
        <taxon>Bacilli</taxon>
        <taxon>Bacillales</taxon>
        <taxon>Bacillaceae</taxon>
        <taxon>Caldalkalibacillus</taxon>
    </lineage>
</organism>
<dbReference type="EMBL" id="JAUSTY010000035">
    <property type="protein sequence ID" value="MDQ0168507.1"/>
    <property type="molecule type" value="Genomic_DNA"/>
</dbReference>
<dbReference type="RefSeq" id="WP_307398284.1">
    <property type="nucleotide sequence ID" value="NZ_BAAADK010000005.1"/>
</dbReference>
<comment type="caution">
    <text evidence="2">The sequence shown here is derived from an EMBL/GenBank/DDBJ whole genome shotgun (WGS) entry which is preliminary data.</text>
</comment>
<dbReference type="InterPro" id="IPR036390">
    <property type="entry name" value="WH_DNA-bd_sf"/>
</dbReference>
<evidence type="ECO:0000256" key="1">
    <source>
        <dbReference type="ARBA" id="ARBA00023125"/>
    </source>
</evidence>
<gene>
    <name evidence="2" type="ORF">J2S11_004469</name>
</gene>